<proteinExistence type="predicted"/>
<comment type="caution">
    <text evidence="1">The sequence shown here is derived from an EMBL/GenBank/DDBJ whole genome shotgun (WGS) entry which is preliminary data.</text>
</comment>
<dbReference type="Proteomes" id="UP000887116">
    <property type="component" value="Unassembled WGS sequence"/>
</dbReference>
<reference evidence="1" key="1">
    <citation type="submission" date="2020-07" db="EMBL/GenBank/DDBJ databases">
        <title>Multicomponent nature underlies the extraordinary mechanical properties of spider dragline silk.</title>
        <authorList>
            <person name="Kono N."/>
            <person name="Nakamura H."/>
            <person name="Mori M."/>
            <person name="Yoshida Y."/>
            <person name="Ohtoshi R."/>
            <person name="Malay A.D."/>
            <person name="Moran D.A.P."/>
            <person name="Tomita M."/>
            <person name="Numata K."/>
            <person name="Arakawa K."/>
        </authorList>
    </citation>
    <scope>NUCLEOTIDE SEQUENCE</scope>
</reference>
<organism evidence="1 2">
    <name type="scientific">Trichonephila clavata</name>
    <name type="common">Joro spider</name>
    <name type="synonym">Nephila clavata</name>
    <dbReference type="NCBI Taxonomy" id="2740835"/>
    <lineage>
        <taxon>Eukaryota</taxon>
        <taxon>Metazoa</taxon>
        <taxon>Ecdysozoa</taxon>
        <taxon>Arthropoda</taxon>
        <taxon>Chelicerata</taxon>
        <taxon>Arachnida</taxon>
        <taxon>Araneae</taxon>
        <taxon>Araneomorphae</taxon>
        <taxon>Entelegynae</taxon>
        <taxon>Araneoidea</taxon>
        <taxon>Nephilidae</taxon>
        <taxon>Trichonephila</taxon>
    </lineage>
</organism>
<accession>A0A8X6GYL3</accession>
<dbReference type="EMBL" id="BMAO01026979">
    <property type="protein sequence ID" value="GFR13753.1"/>
    <property type="molecule type" value="Genomic_DNA"/>
</dbReference>
<evidence type="ECO:0000313" key="1">
    <source>
        <dbReference type="EMBL" id="GFR13753.1"/>
    </source>
</evidence>
<sequence length="106" mass="11951">MWLPSDIAETSISPIKWIKSSNKYTPIVDREEKSHGVFSNLHPLSKQVKESQVITVRFSCSARLPGVESSVWLRKALHGNLSCFAASTPPRRCQILSRGTWGRNWA</sequence>
<keyword evidence="2" id="KW-1185">Reference proteome</keyword>
<gene>
    <name evidence="1" type="ORF">TNCT_159271</name>
</gene>
<evidence type="ECO:0000313" key="2">
    <source>
        <dbReference type="Proteomes" id="UP000887116"/>
    </source>
</evidence>
<name>A0A8X6GYL3_TRICU</name>
<protein>
    <submittedName>
        <fullName evidence="1">Uncharacterized protein</fullName>
    </submittedName>
</protein>
<dbReference type="AlphaFoldDB" id="A0A8X6GYL3"/>